<feature type="compositionally biased region" description="Polar residues" evidence="1">
    <location>
        <begin position="248"/>
        <end position="289"/>
    </location>
</feature>
<feature type="compositionally biased region" description="Polar residues" evidence="1">
    <location>
        <begin position="343"/>
        <end position="352"/>
    </location>
</feature>
<feature type="compositionally biased region" description="Basic and acidic residues" evidence="1">
    <location>
        <begin position="109"/>
        <end position="122"/>
    </location>
</feature>
<dbReference type="VEuPathDB" id="FungiDB:sscle_13g096140"/>
<organism evidence="2 3">
    <name type="scientific">Sclerotinia sclerotiorum (strain ATCC 18683 / 1980 / Ss-1)</name>
    <name type="common">White mold</name>
    <name type="synonym">Whetzelinia sclerotiorum</name>
    <dbReference type="NCBI Taxonomy" id="665079"/>
    <lineage>
        <taxon>Eukaryota</taxon>
        <taxon>Fungi</taxon>
        <taxon>Dikarya</taxon>
        <taxon>Ascomycota</taxon>
        <taxon>Pezizomycotina</taxon>
        <taxon>Leotiomycetes</taxon>
        <taxon>Helotiales</taxon>
        <taxon>Sclerotiniaceae</taxon>
        <taxon>Sclerotinia</taxon>
    </lineage>
</organism>
<protein>
    <submittedName>
        <fullName evidence="2">Uncharacterized protein</fullName>
    </submittedName>
</protein>
<name>A0A1D9QIT1_SCLS1</name>
<dbReference type="OrthoDB" id="3552806at2759"/>
<sequence length="410" mass="45530">MARILAPIVRYNDSQWRAIKSKANNNHSSLKPEDIEIIKEVIRVHNAILNNTDPTPLPQFQDSIRYDERQVIRYFLWSRVRENNSTFTLISTYYLPKRRPQGWGSKQQKQADEAMRPRRDSRGTTYGFVRRPERKVDDAVEDTAVESGEPEGSEVAANEDRGDIGVGSENGTLAMGTSPHAKQNPTGENSSGGERRIRRLKLKSNTSHEFVRRSERRIGGEVANKNLETSMEGTGEFVMNENTDKTKGMSSLETSQDSTDSKGSSESTPSDEMNDTLIENGTLSNNTYVSPYTPLSTVYKSPYTPIPEINDKIPNSKNAISGEDINNTSASSFVAEDNKHQDSNSNSNTAISAQVPEEDMSPSSTNKLPYDPFSNAGYQIEECDSSLTFLGLGADGERDNAVFEEMDVDG</sequence>
<proteinExistence type="predicted"/>
<dbReference type="AlphaFoldDB" id="A0A1D9QIT1"/>
<feature type="region of interest" description="Disordered" evidence="1">
    <location>
        <begin position="99"/>
        <end position="289"/>
    </location>
</feature>
<evidence type="ECO:0000256" key="1">
    <source>
        <dbReference type="SAM" id="MobiDB-lite"/>
    </source>
</evidence>
<feature type="compositionally biased region" description="Polar residues" evidence="1">
    <location>
        <begin position="180"/>
        <end position="192"/>
    </location>
</feature>
<gene>
    <name evidence="2" type="ORF">sscle_13g096140</name>
</gene>
<feature type="region of interest" description="Disordered" evidence="1">
    <location>
        <begin position="334"/>
        <end position="375"/>
    </location>
</feature>
<accession>A0A1D9QIT1</accession>
<dbReference type="EMBL" id="CP017826">
    <property type="protein sequence ID" value="APA14844.1"/>
    <property type="molecule type" value="Genomic_DNA"/>
</dbReference>
<evidence type="ECO:0000313" key="3">
    <source>
        <dbReference type="Proteomes" id="UP000177798"/>
    </source>
</evidence>
<dbReference type="Proteomes" id="UP000177798">
    <property type="component" value="Chromosome 13"/>
</dbReference>
<feature type="compositionally biased region" description="Acidic residues" evidence="1">
    <location>
        <begin position="139"/>
        <end position="152"/>
    </location>
</feature>
<evidence type="ECO:0000313" key="2">
    <source>
        <dbReference type="EMBL" id="APA14844.1"/>
    </source>
</evidence>
<feature type="compositionally biased region" description="Basic and acidic residues" evidence="1">
    <location>
        <begin position="209"/>
        <end position="219"/>
    </location>
</feature>
<reference evidence="3" key="1">
    <citation type="journal article" date="2017" name="Genome Biol. Evol.">
        <title>The complete genome sequence of the phytopathogenic fungus Sclerotinia sclerotiorum reveals insights into the genome architecture of broad host range pathogens.</title>
        <authorList>
            <person name="Derbyshire M."/>
            <person name="Denton-Giles M."/>
            <person name="Hegedus D."/>
            <person name="Seifbarghy S."/>
            <person name="Rollins J."/>
            <person name="van Kan J."/>
            <person name="Seidl M.F."/>
            <person name="Faino L."/>
            <person name="Mbengue M."/>
            <person name="Navaud O."/>
            <person name="Raffaele S."/>
            <person name="Hammond-Kosack K."/>
            <person name="Heard S."/>
            <person name="Oliver R."/>
        </authorList>
    </citation>
    <scope>NUCLEOTIDE SEQUENCE [LARGE SCALE GENOMIC DNA]</scope>
    <source>
        <strain evidence="3">ATCC 18683 / 1980 / Ss-1</strain>
    </source>
</reference>